<dbReference type="PANTHER" id="PTHR30163:SF8">
    <property type="entry name" value="LYTIC MUREIN TRANSGLYCOSYLASE"/>
    <property type="match status" value="1"/>
</dbReference>
<sequence>MKTKKLNHKKMIRRKLWFVGLFLPFMIVGYFLSVIGWHELRNIPWAHEIGQFVEAKKVEFRDPEIPEDYIAVYQAAEEEYGVPWQLLAAHHRIETRFSTMDPLLSPVGAEGHMQFMPCTFVGWSHPTCSGLGQGEIPQEEKTDPEVIAKYGGYGVDGDGDGIADPYSLTDAVYSAANYLGSNGAAEGELEAAIYLYNRSDEYVADVLHFYNLYSDTYTENVTARPE</sequence>
<accession>A0A264W598</accession>
<comment type="caution">
    <text evidence="2">The sequence shown here is derived from an EMBL/GenBank/DDBJ whole genome shotgun (WGS) entry which is preliminary data.</text>
</comment>
<dbReference type="GO" id="GO:0008933">
    <property type="term" value="F:peptidoglycan lytic transglycosylase activity"/>
    <property type="evidence" value="ECO:0007669"/>
    <property type="project" value="TreeGrafter"/>
</dbReference>
<protein>
    <recommendedName>
        <fullName evidence="4">Transglycosylase SLT domain-containing protein</fullName>
    </recommendedName>
</protein>
<evidence type="ECO:0000313" key="2">
    <source>
        <dbReference type="EMBL" id="OZS78752.1"/>
    </source>
</evidence>
<feature type="transmembrane region" description="Helical" evidence="1">
    <location>
        <begin position="16"/>
        <end position="37"/>
    </location>
</feature>
<dbReference type="SUPFAM" id="SSF53955">
    <property type="entry name" value="Lysozyme-like"/>
    <property type="match status" value="1"/>
</dbReference>
<name>A0A264W598_9BACL</name>
<dbReference type="RefSeq" id="WP_094941986.1">
    <property type="nucleotide sequence ID" value="NZ_NOKQ01000187.1"/>
</dbReference>
<keyword evidence="1" id="KW-0812">Transmembrane</keyword>
<dbReference type="InterPro" id="IPR023346">
    <property type="entry name" value="Lysozyme-like_dom_sf"/>
</dbReference>
<evidence type="ECO:0000313" key="3">
    <source>
        <dbReference type="Proteomes" id="UP000217065"/>
    </source>
</evidence>
<dbReference type="Gene3D" id="1.10.530.10">
    <property type="match status" value="1"/>
</dbReference>
<organism evidence="2 3">
    <name type="scientific">Tetzosporium hominis</name>
    <dbReference type="NCBI Taxonomy" id="2020506"/>
    <lineage>
        <taxon>Bacteria</taxon>
        <taxon>Bacillati</taxon>
        <taxon>Bacillota</taxon>
        <taxon>Bacilli</taxon>
        <taxon>Bacillales</taxon>
        <taxon>Caryophanaceae</taxon>
        <taxon>Tetzosporium</taxon>
    </lineage>
</organism>
<keyword evidence="1" id="KW-0472">Membrane</keyword>
<reference evidence="2 3" key="1">
    <citation type="submission" date="2017-07" db="EMBL/GenBank/DDBJ databases">
        <title>Tetzosporium hominis gen.nov. sp.nov.</title>
        <authorList>
            <person name="Tetz G."/>
            <person name="Tetz V."/>
        </authorList>
    </citation>
    <scope>NUCLEOTIDE SEQUENCE [LARGE SCALE GENOMIC DNA]</scope>
    <source>
        <strain evidence="2 3">VT-49</strain>
    </source>
</reference>
<dbReference type="Proteomes" id="UP000217065">
    <property type="component" value="Unassembled WGS sequence"/>
</dbReference>
<evidence type="ECO:0000256" key="1">
    <source>
        <dbReference type="SAM" id="Phobius"/>
    </source>
</evidence>
<dbReference type="EMBL" id="NOKQ01000187">
    <property type="protein sequence ID" value="OZS78752.1"/>
    <property type="molecule type" value="Genomic_DNA"/>
</dbReference>
<dbReference type="PANTHER" id="PTHR30163">
    <property type="entry name" value="MEMBRANE-BOUND LYTIC MUREIN TRANSGLYCOSYLASE B"/>
    <property type="match status" value="1"/>
</dbReference>
<dbReference type="AlphaFoldDB" id="A0A264W598"/>
<proteinExistence type="predicted"/>
<keyword evidence="1" id="KW-1133">Transmembrane helix</keyword>
<dbReference type="GO" id="GO:0009253">
    <property type="term" value="P:peptidoglycan catabolic process"/>
    <property type="evidence" value="ECO:0007669"/>
    <property type="project" value="TreeGrafter"/>
</dbReference>
<gene>
    <name evidence="2" type="ORF">CF394_04225</name>
</gene>
<evidence type="ECO:0008006" key="4">
    <source>
        <dbReference type="Google" id="ProtNLM"/>
    </source>
</evidence>
<dbReference type="CDD" id="cd13399">
    <property type="entry name" value="Slt35-like"/>
    <property type="match status" value="1"/>
</dbReference>
<dbReference type="InterPro" id="IPR043426">
    <property type="entry name" value="MltB-like"/>
</dbReference>
<keyword evidence="3" id="KW-1185">Reference proteome</keyword>
<dbReference type="OrthoDB" id="9809488at2"/>